<evidence type="ECO:0000313" key="3">
    <source>
        <dbReference type="Proteomes" id="UP000314616"/>
    </source>
</evidence>
<dbReference type="AlphaFoldDB" id="A0A5B8BZE0"/>
<dbReference type="KEGG" id="gyu:FE374_02355"/>
<protein>
    <submittedName>
        <fullName evidence="2">Uncharacterized protein</fullName>
    </submittedName>
</protein>
<dbReference type="RefSeq" id="WP_139927065.1">
    <property type="nucleotide sequence ID" value="NZ_CP040915.1"/>
</dbReference>
<feature type="region of interest" description="Disordered" evidence="1">
    <location>
        <begin position="24"/>
        <end position="88"/>
    </location>
</feature>
<evidence type="ECO:0000313" key="2">
    <source>
        <dbReference type="EMBL" id="QDC23623.1"/>
    </source>
</evidence>
<name>A0A5B8BZE0_9MICO</name>
<dbReference type="OrthoDB" id="5148437at2"/>
<organism evidence="2 3">
    <name type="scientific">Georgenia yuyongxinii</name>
    <dbReference type="NCBI Taxonomy" id="2589797"/>
    <lineage>
        <taxon>Bacteria</taxon>
        <taxon>Bacillati</taxon>
        <taxon>Actinomycetota</taxon>
        <taxon>Actinomycetes</taxon>
        <taxon>Micrococcales</taxon>
        <taxon>Bogoriellaceae</taxon>
        <taxon>Georgenia</taxon>
    </lineage>
</organism>
<accession>A0A5B8BZE0</accession>
<proteinExistence type="predicted"/>
<dbReference type="Proteomes" id="UP000314616">
    <property type="component" value="Chromosome"/>
</dbReference>
<dbReference type="EMBL" id="CP040915">
    <property type="protein sequence ID" value="QDC23623.1"/>
    <property type="molecule type" value="Genomic_DNA"/>
</dbReference>
<gene>
    <name evidence="2" type="ORF">FE374_02355</name>
</gene>
<reference evidence="2 3" key="1">
    <citation type="submission" date="2019-05" db="EMBL/GenBank/DDBJ databases">
        <title>Georgenia *** sp. nov., and Georgenia *** sp. nov., isolated from the intestinal contents of plateau pika (Ochotona curzoniae) in the Qinghai-Tibet plateau of China.</title>
        <authorList>
            <person name="Tian Z."/>
        </authorList>
    </citation>
    <scope>NUCLEOTIDE SEQUENCE [LARGE SCALE GENOMIC DNA]</scope>
    <source>
        <strain evidence="2 3">Z443</strain>
    </source>
</reference>
<evidence type="ECO:0000256" key="1">
    <source>
        <dbReference type="SAM" id="MobiDB-lite"/>
    </source>
</evidence>
<sequence>MTPTPTVPRPALVEDALIHRGLVQPEGVNATEHTRVRDVLSGGKAGKAPRTDADAKQYGPDAELVGAGPDKEEDFVHGDSGQDDGSID</sequence>